<dbReference type="HAMAP" id="MF_03012">
    <property type="entry name" value="eIF3m"/>
    <property type="match status" value="1"/>
</dbReference>
<dbReference type="InterPro" id="IPR000717">
    <property type="entry name" value="PCI_dom"/>
</dbReference>
<keyword evidence="2 5" id="KW-0963">Cytoplasm</keyword>
<gene>
    <name evidence="8" type="ORF">AB675_282</name>
</gene>
<organism evidence="8 9">
    <name type="scientific">Cyphellophora attinorum</name>
    <dbReference type="NCBI Taxonomy" id="1664694"/>
    <lineage>
        <taxon>Eukaryota</taxon>
        <taxon>Fungi</taxon>
        <taxon>Dikarya</taxon>
        <taxon>Ascomycota</taxon>
        <taxon>Pezizomycotina</taxon>
        <taxon>Eurotiomycetes</taxon>
        <taxon>Chaetothyriomycetidae</taxon>
        <taxon>Chaetothyriales</taxon>
        <taxon>Cyphellophoraceae</taxon>
        <taxon>Cyphellophora</taxon>
    </lineage>
</organism>
<evidence type="ECO:0000256" key="6">
    <source>
        <dbReference type="SAM" id="MobiDB-lite"/>
    </source>
</evidence>
<dbReference type="EMBL" id="LFJN01000001">
    <property type="protein sequence ID" value="KPI45685.1"/>
    <property type="molecule type" value="Genomic_DNA"/>
</dbReference>
<dbReference type="Proteomes" id="UP000038010">
    <property type="component" value="Unassembled WGS sequence"/>
</dbReference>
<dbReference type="VEuPathDB" id="FungiDB:AB675_282"/>
<comment type="subunit">
    <text evidence="5">Component of the eukaryotic translation initiation factor 3 (eIF-3) complex.</text>
</comment>
<feature type="domain" description="PCI" evidence="7">
    <location>
        <begin position="213"/>
        <end position="382"/>
    </location>
</feature>
<dbReference type="GO" id="GO:0001732">
    <property type="term" value="P:formation of cytoplasmic translation initiation complex"/>
    <property type="evidence" value="ECO:0007669"/>
    <property type="project" value="UniProtKB-UniRule"/>
</dbReference>
<evidence type="ECO:0000259" key="7">
    <source>
        <dbReference type="PROSITE" id="PS50250"/>
    </source>
</evidence>
<dbReference type="GO" id="GO:0033290">
    <property type="term" value="C:eukaryotic 48S preinitiation complex"/>
    <property type="evidence" value="ECO:0007669"/>
    <property type="project" value="UniProtKB-UniRule"/>
</dbReference>
<dbReference type="InterPro" id="IPR027528">
    <property type="entry name" value="eIF3m"/>
</dbReference>
<dbReference type="PANTHER" id="PTHR15350:SF2">
    <property type="entry name" value="EUKARYOTIC TRANSLATION INITIATION FACTOR 3 SUBUNIT M"/>
    <property type="match status" value="1"/>
</dbReference>
<dbReference type="InterPro" id="IPR045237">
    <property type="entry name" value="COPS7/eIF3m"/>
</dbReference>
<dbReference type="GO" id="GO:0016282">
    <property type="term" value="C:eukaryotic 43S preinitiation complex"/>
    <property type="evidence" value="ECO:0007669"/>
    <property type="project" value="UniProtKB-UniRule"/>
</dbReference>
<feature type="region of interest" description="Disordered" evidence="6">
    <location>
        <begin position="419"/>
        <end position="475"/>
    </location>
</feature>
<dbReference type="AlphaFoldDB" id="A0A0N1HY47"/>
<dbReference type="SMART" id="SM00088">
    <property type="entry name" value="PINT"/>
    <property type="match status" value="1"/>
</dbReference>
<dbReference type="GO" id="GO:0071541">
    <property type="term" value="C:eukaryotic translation initiation factor 3 complex, eIF3m"/>
    <property type="evidence" value="ECO:0007669"/>
    <property type="project" value="UniProtKB-UniRule"/>
</dbReference>
<dbReference type="Pfam" id="PF18005">
    <property type="entry name" value="eIF3m_C_helix"/>
    <property type="match status" value="1"/>
</dbReference>
<proteinExistence type="inferred from homology"/>
<name>A0A0N1HY47_9EURO</name>
<comment type="function">
    <text evidence="5">Component of the eukaryotic translation initiation factor 3 (eIF-3) complex, which is involved in protein synthesis of a specialized repertoire of mRNAs and, together with other initiation factors, stimulates binding of mRNA and methionyl-tRNAi to the 40S ribosome. The eIF-3 complex specifically targets and initiates translation of a subset of mRNAs involved in cell proliferation.</text>
</comment>
<evidence type="ECO:0000256" key="1">
    <source>
        <dbReference type="ARBA" id="ARBA00008482"/>
    </source>
</evidence>
<keyword evidence="4 5" id="KW-0648">Protein biosynthesis</keyword>
<keyword evidence="9" id="KW-1185">Reference proteome</keyword>
<dbReference type="OrthoDB" id="10267031at2759"/>
<sequence length="475" mass="52035">MPGPSNTLLIEGSFSELSEELAQFIDGVAKAEEGAGLRGDIKSSIEELQQIEQAGDAQSADQTKVQQLKDDILKKVVTKAADLNKAPEKEFTAAYNLLISLCTQSSIRDQLFARLCSYLEQPITSAITHGSSLAIATLTTIFNVLPPTSETRYHVFLAIVKVIRAKSSQQAFDALIPQLEANISSWASDWQLDEEDLRALYVAVADVANASGDQDLGYKYNLRAMETIAPSAASNQEAHDLARKVLVQALSNPTVTDFTPLTTSDAIQALSKSDSALFELLEIFSSDDYSAYTDFLETNDLSSLGFSGSSGDVLAKKIRLLTFASIAASTPSRSVSYSTIASELHIPAEDVEMWVIDTIRAGLVEGKLSQLRQEFLVQRATYRVFGERQWAEIQGRLNVWRRSLESVLQAVRAERERFLREGPGGGYDDNQGYQQRNGYQDGGERRRGGGGGRGGFRNNQDRGQRQQEPVDVGGD</sequence>
<comment type="subcellular location">
    <subcellularLocation>
        <location evidence="5">Cytoplasm</location>
    </subcellularLocation>
</comment>
<comment type="caution">
    <text evidence="8">The sequence shown here is derived from an EMBL/GenBank/DDBJ whole genome shotgun (WGS) entry which is preliminary data.</text>
</comment>
<reference evidence="8 9" key="1">
    <citation type="submission" date="2015-06" db="EMBL/GenBank/DDBJ databases">
        <title>Draft genome of the ant-associated black yeast Phialophora attae CBS 131958.</title>
        <authorList>
            <person name="Moreno L.F."/>
            <person name="Stielow B.J."/>
            <person name="de Hoog S."/>
            <person name="Vicente V.A."/>
            <person name="Weiss V.A."/>
            <person name="de Vries M."/>
            <person name="Cruz L.M."/>
            <person name="Souza E.M."/>
        </authorList>
    </citation>
    <scope>NUCLEOTIDE SEQUENCE [LARGE SCALE GENOMIC DNA]</scope>
    <source>
        <strain evidence="8 9">CBS 131958</strain>
    </source>
</reference>
<dbReference type="RefSeq" id="XP_018005648.1">
    <property type="nucleotide sequence ID" value="XM_018142832.1"/>
</dbReference>
<evidence type="ECO:0000256" key="5">
    <source>
        <dbReference type="HAMAP-Rule" id="MF_03012"/>
    </source>
</evidence>
<evidence type="ECO:0000256" key="3">
    <source>
        <dbReference type="ARBA" id="ARBA00022540"/>
    </source>
</evidence>
<dbReference type="STRING" id="1664694.A0A0N1HY47"/>
<accession>A0A0N1HY47</accession>
<evidence type="ECO:0000313" key="9">
    <source>
        <dbReference type="Proteomes" id="UP000038010"/>
    </source>
</evidence>
<keyword evidence="3 5" id="KW-0396">Initiation factor</keyword>
<dbReference type="Pfam" id="PF01399">
    <property type="entry name" value="PCI"/>
    <property type="match status" value="1"/>
</dbReference>
<dbReference type="PANTHER" id="PTHR15350">
    <property type="entry name" value="COP9 SIGNALOSOME COMPLEX SUBUNIT 7/DENDRITIC CELL PROTEIN GA17"/>
    <property type="match status" value="1"/>
</dbReference>
<evidence type="ECO:0000256" key="2">
    <source>
        <dbReference type="ARBA" id="ARBA00022490"/>
    </source>
</evidence>
<evidence type="ECO:0000313" key="8">
    <source>
        <dbReference type="EMBL" id="KPI45685.1"/>
    </source>
</evidence>
<evidence type="ECO:0000256" key="4">
    <source>
        <dbReference type="ARBA" id="ARBA00022917"/>
    </source>
</evidence>
<dbReference type="InterPro" id="IPR040750">
    <property type="entry name" value="eIF3m_C_helix"/>
</dbReference>
<dbReference type="GeneID" id="28734701"/>
<protein>
    <recommendedName>
        <fullName evidence="5">Eukaryotic translation initiation factor 3 subunit M</fullName>
        <shortName evidence="5">eIF3m</shortName>
    </recommendedName>
</protein>
<dbReference type="PROSITE" id="PS50250">
    <property type="entry name" value="PCI"/>
    <property type="match status" value="1"/>
</dbReference>
<comment type="similarity">
    <text evidence="1">Belongs to the CSN7/EIF3M family. CSN7 subfamily.</text>
</comment>
<comment type="similarity">
    <text evidence="5">Belongs to the eIF-3 subunit M family.</text>
</comment>
<dbReference type="GO" id="GO:0003743">
    <property type="term" value="F:translation initiation factor activity"/>
    <property type="evidence" value="ECO:0007669"/>
    <property type="project" value="UniProtKB-UniRule"/>
</dbReference>